<keyword evidence="9" id="KW-1185">Reference proteome</keyword>
<accession>A0ABP9WW32</accession>
<keyword evidence="3 6" id="KW-0812">Transmembrane</keyword>
<feature type="transmembrane region" description="Helical" evidence="6">
    <location>
        <begin position="393"/>
        <end position="414"/>
    </location>
</feature>
<feature type="transmembrane region" description="Helical" evidence="6">
    <location>
        <begin position="420"/>
        <end position="445"/>
    </location>
</feature>
<evidence type="ECO:0000313" key="9">
    <source>
        <dbReference type="Proteomes" id="UP001428290"/>
    </source>
</evidence>
<keyword evidence="2" id="KW-1003">Cell membrane</keyword>
<evidence type="ECO:0000259" key="7">
    <source>
        <dbReference type="Pfam" id="PF02687"/>
    </source>
</evidence>
<feature type="domain" description="ABC3 transporter permease C-terminal" evidence="7">
    <location>
        <begin position="258"/>
        <end position="370"/>
    </location>
</feature>
<dbReference type="InterPro" id="IPR003838">
    <property type="entry name" value="ABC3_permease_C"/>
</dbReference>
<evidence type="ECO:0000256" key="5">
    <source>
        <dbReference type="ARBA" id="ARBA00023136"/>
    </source>
</evidence>
<feature type="domain" description="ABC3 transporter permease C-terminal" evidence="7">
    <location>
        <begin position="692"/>
        <end position="803"/>
    </location>
</feature>
<comment type="caution">
    <text evidence="8">The sequence shown here is derived from an EMBL/GenBank/DDBJ whole genome shotgun (WGS) entry which is preliminary data.</text>
</comment>
<feature type="transmembrane region" description="Helical" evidence="6">
    <location>
        <begin position="686"/>
        <end position="714"/>
    </location>
</feature>
<dbReference type="RefSeq" id="WP_345721057.1">
    <property type="nucleotide sequence ID" value="NZ_BAABRU010000004.1"/>
</dbReference>
<comment type="subcellular location">
    <subcellularLocation>
        <location evidence="1">Cell membrane</location>
        <topology evidence="1">Multi-pass membrane protein</topology>
    </subcellularLocation>
</comment>
<feature type="transmembrane region" description="Helical" evidence="6">
    <location>
        <begin position="347"/>
        <end position="372"/>
    </location>
</feature>
<reference evidence="8 9" key="1">
    <citation type="submission" date="2024-02" db="EMBL/GenBank/DDBJ databases">
        <title>Herpetosiphon gulosus NBRC 112829.</title>
        <authorList>
            <person name="Ichikawa N."/>
            <person name="Katano-Makiyama Y."/>
            <person name="Hidaka K."/>
        </authorList>
    </citation>
    <scope>NUCLEOTIDE SEQUENCE [LARGE SCALE GENOMIC DNA]</scope>
    <source>
        <strain evidence="8 9">NBRC 112829</strain>
    </source>
</reference>
<sequence>MGWGFTFNYAWRSLRLGGQRTLLAIICIAFGVMSLGSMQSLSTAINQIFVENRVSVGGDAMLDWPNGSIGPEQQAQLEQWKQSGVIGGYTVYSAIPPALLKPAGGDHVIFGDIGYGIDPQSYPLLGELHVSQPANASMSELLSQPDALVATELLALQHDLTIGQELVILVNQGATPKRLKLVGLVDQVPNKSAGSLFFSLATAHEIYPGAHLNSARVVWGQQGVQVGTLEQAGWSVATVSSEPSDTAGLFNMTLRGAGVLGLIVSGIGVANTMQVVLARRRNEIAILKTLGYRGPQLLLLFGFETALLGLIGSILGAVAAVLIGDQLTDLFARSSAYMLPTVVDWQILGGAIGLGIATTLIFGMVAIVKANAVRPGSLLRSGPIEVNPTTRRAMVGLYAVLGAMFALVASISMGSFGAGMLLFAGAVLGLALLNWLFQAILWLVAKTPLPGYWLRLASRNIQRNGQRAAFAIIALAIGVFTIGFSAAALLTVQKELDARADPNTNQNRALWVITAPSEATKVNQIVEQLQQPALEPTQLLQVATSLPESEGIEFETSARSATQIGDIQLIEGQWQAAADQVMFAQWFFSEIPLGTELELIGSNGRLKVRLVGRYENQASQASSTMVISPSSVEQLVGMQSRLIYTLNLPINQLSNATNRFNQAIPQAFVYNEVEMYNTTQMIYRSLGLFVVAVAGLAFVAGMVLIANAVGLALFERRREMGIFKAVGYSTAHLLRSISMEYSLVGLIAGSAGMLAVWIAITVINTLEPKAGLGLDALPGLLIFGFAIGLALLTALGVAWRPAHLRPLHVLRDE</sequence>
<evidence type="ECO:0000256" key="6">
    <source>
        <dbReference type="SAM" id="Phobius"/>
    </source>
</evidence>
<gene>
    <name evidence="8" type="ORF">Hgul01_01204</name>
</gene>
<keyword evidence="5 6" id="KW-0472">Membrane</keyword>
<feature type="transmembrane region" description="Helical" evidence="6">
    <location>
        <begin position="297"/>
        <end position="323"/>
    </location>
</feature>
<evidence type="ECO:0000256" key="2">
    <source>
        <dbReference type="ARBA" id="ARBA00022475"/>
    </source>
</evidence>
<evidence type="ECO:0000256" key="1">
    <source>
        <dbReference type="ARBA" id="ARBA00004651"/>
    </source>
</evidence>
<evidence type="ECO:0000256" key="3">
    <source>
        <dbReference type="ARBA" id="ARBA00022692"/>
    </source>
</evidence>
<dbReference type="InterPro" id="IPR038766">
    <property type="entry name" value="Membrane_comp_ABC_pdt"/>
</dbReference>
<feature type="transmembrane region" description="Helical" evidence="6">
    <location>
        <begin position="468"/>
        <end position="490"/>
    </location>
</feature>
<feature type="transmembrane region" description="Helical" evidence="6">
    <location>
        <begin position="21"/>
        <end position="38"/>
    </location>
</feature>
<dbReference type="Proteomes" id="UP001428290">
    <property type="component" value="Unassembled WGS sequence"/>
</dbReference>
<dbReference type="EMBL" id="BAABRU010000004">
    <property type="protein sequence ID" value="GAA5527418.1"/>
    <property type="molecule type" value="Genomic_DNA"/>
</dbReference>
<evidence type="ECO:0000256" key="4">
    <source>
        <dbReference type="ARBA" id="ARBA00022989"/>
    </source>
</evidence>
<feature type="transmembrane region" description="Helical" evidence="6">
    <location>
        <begin position="780"/>
        <end position="799"/>
    </location>
</feature>
<dbReference type="Pfam" id="PF02687">
    <property type="entry name" value="FtsX"/>
    <property type="match status" value="2"/>
</dbReference>
<dbReference type="PANTHER" id="PTHR30287:SF2">
    <property type="entry name" value="BLL1001 PROTEIN"/>
    <property type="match status" value="1"/>
</dbReference>
<organism evidence="8 9">
    <name type="scientific">Herpetosiphon gulosus</name>
    <dbReference type="NCBI Taxonomy" id="1973496"/>
    <lineage>
        <taxon>Bacteria</taxon>
        <taxon>Bacillati</taxon>
        <taxon>Chloroflexota</taxon>
        <taxon>Chloroflexia</taxon>
        <taxon>Herpetosiphonales</taxon>
        <taxon>Herpetosiphonaceae</taxon>
        <taxon>Herpetosiphon</taxon>
    </lineage>
</organism>
<feature type="transmembrane region" description="Helical" evidence="6">
    <location>
        <begin position="741"/>
        <end position="760"/>
    </location>
</feature>
<name>A0ABP9WW32_9CHLR</name>
<evidence type="ECO:0000313" key="8">
    <source>
        <dbReference type="EMBL" id="GAA5527418.1"/>
    </source>
</evidence>
<keyword evidence="4 6" id="KW-1133">Transmembrane helix</keyword>
<feature type="transmembrane region" description="Helical" evidence="6">
    <location>
        <begin position="257"/>
        <end position="277"/>
    </location>
</feature>
<protein>
    <recommendedName>
        <fullName evidence="7">ABC3 transporter permease C-terminal domain-containing protein</fullName>
    </recommendedName>
</protein>
<dbReference type="PANTHER" id="PTHR30287">
    <property type="entry name" value="MEMBRANE COMPONENT OF PREDICTED ABC SUPERFAMILY METABOLITE UPTAKE TRANSPORTER"/>
    <property type="match status" value="1"/>
</dbReference>
<proteinExistence type="predicted"/>